<dbReference type="RefSeq" id="WP_317995274.1">
    <property type="nucleotide sequence ID" value="NZ_AP025523.1"/>
</dbReference>
<evidence type="ECO:0000256" key="5">
    <source>
        <dbReference type="ARBA" id="ARBA00022475"/>
    </source>
</evidence>
<dbReference type="GO" id="GO:0005886">
    <property type="term" value="C:plasma membrane"/>
    <property type="evidence" value="ECO:0007669"/>
    <property type="project" value="UniProtKB-SubCell"/>
</dbReference>
<dbReference type="PANTHER" id="PTHR47245">
    <property type="entry name" value="PEPTIDYLPROLYL ISOMERASE"/>
    <property type="match status" value="1"/>
</dbReference>
<evidence type="ECO:0000256" key="6">
    <source>
        <dbReference type="ARBA" id="ARBA00022729"/>
    </source>
</evidence>
<dbReference type="PROSITE" id="PS51257">
    <property type="entry name" value="PROKAR_LIPOPROTEIN"/>
    <property type="match status" value="1"/>
</dbReference>
<comment type="catalytic activity">
    <reaction evidence="1">
        <text>[protein]-peptidylproline (omega=180) = [protein]-peptidylproline (omega=0)</text>
        <dbReference type="Rhea" id="RHEA:16237"/>
        <dbReference type="Rhea" id="RHEA-COMP:10747"/>
        <dbReference type="Rhea" id="RHEA-COMP:10748"/>
        <dbReference type="ChEBI" id="CHEBI:83833"/>
        <dbReference type="ChEBI" id="CHEBI:83834"/>
        <dbReference type="EC" id="5.2.1.8"/>
    </reaction>
</comment>
<evidence type="ECO:0000256" key="11">
    <source>
        <dbReference type="ARBA" id="ARBA00023288"/>
    </source>
</evidence>
<dbReference type="InterPro" id="IPR023059">
    <property type="entry name" value="Foldase_PrsA"/>
</dbReference>
<dbReference type="InterPro" id="IPR027304">
    <property type="entry name" value="Trigger_fact/SurA_dom_sf"/>
</dbReference>
<dbReference type="EC" id="5.2.1.8" evidence="4"/>
<evidence type="ECO:0000256" key="1">
    <source>
        <dbReference type="ARBA" id="ARBA00000971"/>
    </source>
</evidence>
<evidence type="ECO:0000256" key="10">
    <source>
        <dbReference type="ARBA" id="ARBA00023235"/>
    </source>
</evidence>
<dbReference type="InterPro" id="IPR050245">
    <property type="entry name" value="PrsA_foldase"/>
</dbReference>
<dbReference type="InterPro" id="IPR046357">
    <property type="entry name" value="PPIase_dom_sf"/>
</dbReference>
<dbReference type="KEGG" id="vab:WPS_29730"/>
<keyword evidence="6 13" id="KW-0732">Signal</keyword>
<evidence type="ECO:0000259" key="14">
    <source>
        <dbReference type="PROSITE" id="PS50198"/>
    </source>
</evidence>
<gene>
    <name evidence="15" type="ORF">WPS_29730</name>
</gene>
<feature type="signal peptide" evidence="13">
    <location>
        <begin position="1"/>
        <end position="21"/>
    </location>
</feature>
<dbReference type="Proteomes" id="UP001317532">
    <property type="component" value="Chromosome"/>
</dbReference>
<keyword evidence="11" id="KW-0449">Lipoprotein</keyword>
<proteinExistence type="inferred from homology"/>
<dbReference type="Pfam" id="PF13616">
    <property type="entry name" value="Rotamase_3"/>
    <property type="match status" value="1"/>
</dbReference>
<evidence type="ECO:0000256" key="9">
    <source>
        <dbReference type="ARBA" id="ARBA00023139"/>
    </source>
</evidence>
<reference evidence="15 16" key="1">
    <citation type="journal article" date="2022" name="ISME Commun">
        <title>Vulcanimicrobium alpinus gen. nov. sp. nov., the first cultivated representative of the candidate phylum 'Eremiobacterota', is a metabolically versatile aerobic anoxygenic phototroph.</title>
        <authorList>
            <person name="Yabe S."/>
            <person name="Muto K."/>
            <person name="Abe K."/>
            <person name="Yokota A."/>
            <person name="Staudigel H."/>
            <person name="Tebo B.M."/>
        </authorList>
    </citation>
    <scope>NUCLEOTIDE SEQUENCE [LARGE SCALE GENOMIC DNA]</scope>
    <source>
        <strain evidence="15 16">WC8-2</strain>
    </source>
</reference>
<name>A0AAN1XYF1_UNVUL</name>
<dbReference type="PANTHER" id="PTHR47245:SF1">
    <property type="entry name" value="FOLDASE PROTEIN PRSA"/>
    <property type="match status" value="1"/>
</dbReference>
<dbReference type="Gene3D" id="3.10.50.40">
    <property type="match status" value="1"/>
</dbReference>
<keyword evidence="7 12" id="KW-0697">Rotamase</keyword>
<keyword evidence="8" id="KW-0472">Membrane</keyword>
<keyword evidence="9" id="KW-0564">Palmitate</keyword>
<dbReference type="HAMAP" id="MF_01145">
    <property type="entry name" value="Foldase_PrsA"/>
    <property type="match status" value="1"/>
</dbReference>
<evidence type="ECO:0000256" key="4">
    <source>
        <dbReference type="ARBA" id="ARBA00013194"/>
    </source>
</evidence>
<evidence type="ECO:0000256" key="8">
    <source>
        <dbReference type="ARBA" id="ARBA00023136"/>
    </source>
</evidence>
<dbReference type="SUPFAM" id="SSF54534">
    <property type="entry name" value="FKBP-like"/>
    <property type="match status" value="1"/>
</dbReference>
<comment type="subcellular location">
    <subcellularLocation>
        <location evidence="2">Cell membrane</location>
        <topology evidence="2">Lipid-anchor</topology>
    </subcellularLocation>
</comment>
<feature type="chain" id="PRO_5043042767" description="peptidylprolyl isomerase" evidence="13">
    <location>
        <begin position="22"/>
        <end position="309"/>
    </location>
</feature>
<organism evidence="15 16">
    <name type="scientific">Vulcanimicrobium alpinum</name>
    <dbReference type="NCBI Taxonomy" id="3016050"/>
    <lineage>
        <taxon>Bacteria</taxon>
        <taxon>Bacillati</taxon>
        <taxon>Vulcanimicrobiota</taxon>
        <taxon>Vulcanimicrobiia</taxon>
        <taxon>Vulcanimicrobiales</taxon>
        <taxon>Vulcanimicrobiaceae</taxon>
        <taxon>Vulcanimicrobium</taxon>
    </lineage>
</organism>
<dbReference type="AlphaFoldDB" id="A0AAN1XYF1"/>
<dbReference type="Gene3D" id="1.10.4030.10">
    <property type="entry name" value="Porin chaperone SurA, peptide-binding domain"/>
    <property type="match status" value="1"/>
</dbReference>
<evidence type="ECO:0000313" key="16">
    <source>
        <dbReference type="Proteomes" id="UP001317532"/>
    </source>
</evidence>
<keyword evidence="10 12" id="KW-0413">Isomerase</keyword>
<feature type="domain" description="PpiC" evidence="14">
    <location>
        <begin position="153"/>
        <end position="243"/>
    </location>
</feature>
<keyword evidence="5" id="KW-1003">Cell membrane</keyword>
<dbReference type="Pfam" id="PF13624">
    <property type="entry name" value="SurA_N_3"/>
    <property type="match status" value="1"/>
</dbReference>
<dbReference type="EMBL" id="AP025523">
    <property type="protein sequence ID" value="BDE07697.1"/>
    <property type="molecule type" value="Genomic_DNA"/>
</dbReference>
<protein>
    <recommendedName>
        <fullName evidence="4">peptidylprolyl isomerase</fullName>
        <ecNumber evidence="4">5.2.1.8</ecNumber>
    </recommendedName>
</protein>
<evidence type="ECO:0000256" key="2">
    <source>
        <dbReference type="ARBA" id="ARBA00004193"/>
    </source>
</evidence>
<evidence type="ECO:0000256" key="13">
    <source>
        <dbReference type="SAM" id="SignalP"/>
    </source>
</evidence>
<sequence>MSRTYRAVAGLGAIALSISLAACSGGSGGGDVASVNGQKISRGDFDRKLETGPQAKQVLNQMVQMALIDQYAKDKNVSATDDEITKKENEIKAKYPPGQFDQILKQQGLTEADVRQILRQQVIIDKAVGPNVKVTDADVKSYFEKNHAIYDKPEQVRARHILVADAATANTVLQKLKAGGSWDALAKQYSTDPSSKDKGGELGFFGKGQMVAPFQEAAFKAKVGQIVGPVKSPFGYHIIQVEEKKPAQTATFASTKDQIKAQLTQQQASQQYPVFLQGLRSTAKIEIYDDRFKDAVPPAPAAAASPGTK</sequence>
<evidence type="ECO:0000256" key="7">
    <source>
        <dbReference type="ARBA" id="ARBA00023110"/>
    </source>
</evidence>
<comment type="similarity">
    <text evidence="3">Belongs to the PrsA family.</text>
</comment>
<accession>A0AAN1XYF1</accession>
<evidence type="ECO:0000256" key="12">
    <source>
        <dbReference type="PROSITE-ProRule" id="PRU00278"/>
    </source>
</evidence>
<dbReference type="PROSITE" id="PS50198">
    <property type="entry name" value="PPIC_PPIASE_2"/>
    <property type="match status" value="1"/>
</dbReference>
<dbReference type="GO" id="GO:0003755">
    <property type="term" value="F:peptidyl-prolyl cis-trans isomerase activity"/>
    <property type="evidence" value="ECO:0007669"/>
    <property type="project" value="UniProtKB-KW"/>
</dbReference>
<dbReference type="InterPro" id="IPR000297">
    <property type="entry name" value="PPIase_PpiC"/>
</dbReference>
<evidence type="ECO:0000256" key="3">
    <source>
        <dbReference type="ARBA" id="ARBA00006071"/>
    </source>
</evidence>
<evidence type="ECO:0000313" key="15">
    <source>
        <dbReference type="EMBL" id="BDE07697.1"/>
    </source>
</evidence>
<dbReference type="SUPFAM" id="SSF109998">
    <property type="entry name" value="Triger factor/SurA peptide-binding domain-like"/>
    <property type="match status" value="1"/>
</dbReference>
<keyword evidence="16" id="KW-1185">Reference proteome</keyword>